<dbReference type="InterPro" id="IPR000195">
    <property type="entry name" value="Rab-GAP-TBC_dom"/>
</dbReference>
<dbReference type="Proteomes" id="UP000707451">
    <property type="component" value="Unassembled WGS sequence"/>
</dbReference>
<feature type="region of interest" description="Disordered" evidence="1">
    <location>
        <begin position="120"/>
        <end position="155"/>
    </location>
</feature>
<dbReference type="GO" id="GO:0005096">
    <property type="term" value="F:GTPase activator activity"/>
    <property type="evidence" value="ECO:0007669"/>
    <property type="project" value="TreeGrafter"/>
</dbReference>
<feature type="region of interest" description="Disordered" evidence="1">
    <location>
        <begin position="55"/>
        <end position="104"/>
    </location>
</feature>
<dbReference type="AlphaFoldDB" id="A0A9P8BWV4"/>
<dbReference type="Gene3D" id="1.10.8.270">
    <property type="entry name" value="putative rabgap domain of human tbc1 domain family member 14 like domains"/>
    <property type="match status" value="1"/>
</dbReference>
<accession>A0A9P8BWV4</accession>
<dbReference type="InterPro" id="IPR011993">
    <property type="entry name" value="PH-like_dom_sf"/>
</dbReference>
<dbReference type="Pfam" id="PF00566">
    <property type="entry name" value="RabGAP-TBC"/>
    <property type="match status" value="1"/>
</dbReference>
<feature type="compositionally biased region" description="Low complexity" evidence="1">
    <location>
        <begin position="1099"/>
        <end position="1123"/>
    </location>
</feature>
<dbReference type="Gene3D" id="1.10.472.80">
    <property type="entry name" value="Ypt/Rab-GAP domain of gyp1p, domain 3"/>
    <property type="match status" value="1"/>
</dbReference>
<dbReference type="OrthoDB" id="294251at2759"/>
<name>A0A9P8BWV4_9FUNG</name>
<dbReference type="SMART" id="SM00164">
    <property type="entry name" value="TBC"/>
    <property type="match status" value="1"/>
</dbReference>
<proteinExistence type="predicted"/>
<feature type="compositionally biased region" description="Low complexity" evidence="1">
    <location>
        <begin position="57"/>
        <end position="78"/>
    </location>
</feature>
<dbReference type="Gene3D" id="1.10.10.750">
    <property type="entry name" value="Ypt/Rab-GAP domain of gyp1p, domain 1"/>
    <property type="match status" value="1"/>
</dbReference>
<feature type="compositionally biased region" description="Low complexity" evidence="1">
    <location>
        <begin position="564"/>
        <end position="577"/>
    </location>
</feature>
<evidence type="ECO:0000313" key="4">
    <source>
        <dbReference type="Proteomes" id="UP000707451"/>
    </source>
</evidence>
<feature type="compositionally biased region" description="Low complexity" evidence="1">
    <location>
        <begin position="1224"/>
        <end position="1235"/>
    </location>
</feature>
<dbReference type="GO" id="GO:0031267">
    <property type="term" value="F:small GTPase binding"/>
    <property type="evidence" value="ECO:0007669"/>
    <property type="project" value="TreeGrafter"/>
</dbReference>
<evidence type="ECO:0000256" key="1">
    <source>
        <dbReference type="SAM" id="MobiDB-lite"/>
    </source>
</evidence>
<dbReference type="SUPFAM" id="SSF47923">
    <property type="entry name" value="Ypt/Rab-GAP domain of gyp1p"/>
    <property type="match status" value="2"/>
</dbReference>
<gene>
    <name evidence="3" type="primary">TBC1D8</name>
    <name evidence="3" type="ORF">KI688_006213</name>
</gene>
<organism evidence="3 4">
    <name type="scientific">Linnemannia hyalina</name>
    <dbReference type="NCBI Taxonomy" id="64524"/>
    <lineage>
        <taxon>Eukaryota</taxon>
        <taxon>Fungi</taxon>
        <taxon>Fungi incertae sedis</taxon>
        <taxon>Mucoromycota</taxon>
        <taxon>Mortierellomycotina</taxon>
        <taxon>Mortierellomycetes</taxon>
        <taxon>Mortierellales</taxon>
        <taxon>Mortierellaceae</taxon>
        <taxon>Linnemannia</taxon>
    </lineage>
</organism>
<dbReference type="InterPro" id="IPR050302">
    <property type="entry name" value="Rab_GAP_TBC_domain"/>
</dbReference>
<evidence type="ECO:0000259" key="2">
    <source>
        <dbReference type="PROSITE" id="PS50086"/>
    </source>
</evidence>
<feature type="region of interest" description="Disordered" evidence="1">
    <location>
        <begin position="554"/>
        <end position="577"/>
    </location>
</feature>
<evidence type="ECO:0000313" key="3">
    <source>
        <dbReference type="EMBL" id="KAG9071994.1"/>
    </source>
</evidence>
<feature type="region of interest" description="Disordered" evidence="1">
    <location>
        <begin position="462"/>
        <end position="485"/>
    </location>
</feature>
<feature type="region of interest" description="Disordered" evidence="1">
    <location>
        <begin position="612"/>
        <end position="635"/>
    </location>
</feature>
<dbReference type="PROSITE" id="PS50086">
    <property type="entry name" value="TBC_RABGAP"/>
    <property type="match status" value="1"/>
</dbReference>
<keyword evidence="4" id="KW-1185">Reference proteome</keyword>
<dbReference type="FunFam" id="1.10.8.270:FF:000002">
    <property type="entry name" value="TBC1 domain family member 9B"/>
    <property type="match status" value="1"/>
</dbReference>
<feature type="compositionally biased region" description="Low complexity" evidence="1">
    <location>
        <begin position="120"/>
        <end position="141"/>
    </location>
</feature>
<feature type="region of interest" description="Disordered" evidence="1">
    <location>
        <begin position="1089"/>
        <end position="1143"/>
    </location>
</feature>
<dbReference type="Gene3D" id="2.30.29.30">
    <property type="entry name" value="Pleckstrin-homology domain (PH domain)/Phosphotyrosine-binding domain (PTB)"/>
    <property type="match status" value="2"/>
</dbReference>
<feature type="region of interest" description="Disordered" evidence="1">
    <location>
        <begin position="1204"/>
        <end position="1240"/>
    </location>
</feature>
<reference evidence="3" key="1">
    <citation type="submission" date="2021-06" db="EMBL/GenBank/DDBJ databases">
        <title>Genome Sequence of Mortierella hyaline Strain SCG-10, a Cold-Adapted, Nitrate-Reducing Fungus Isolated from Soil in Minnesota, USA.</title>
        <authorList>
            <person name="Aldossari N."/>
        </authorList>
    </citation>
    <scope>NUCLEOTIDE SEQUENCE</scope>
    <source>
        <strain evidence="3">SCG-10</strain>
    </source>
</reference>
<protein>
    <submittedName>
        <fullName evidence="3">TBC1 domain member 8B</fullName>
    </submittedName>
</protein>
<sequence>MIIKPIPISATDQTVVWQDEEANHRFILQARSVPLISTHQIKKLRRLSLSLVTSIGSSNNSNNDNSSRPSLGSTLSSTALPSLQEHGQPDDNEPAAVEPSKSLTSGITSPFSKFFPRTASFSSPSVTSPTSTTIASSPATTRAERRASTGHRVSPSFSSASDLFGNLVDSVQKGTASTQRTIRQLPSLNMSMSSLGSSLSLPSISAKVPASTTLGKILDSAILESNKVSMEDATFRIVLQCSQENQVVAIAVDEVTIRADWDCIHKTVFPKNSELELGLAPSRGDETESDKRWVEELDRLSEALSLDHDQDKAIMRAEIHRIFRFEDEDLICFYKSTYVQDDGAVLAGYLAVTKNYVCWHNSTMTEKALDSAMMFYGSSNNNSNDATVFKKVAYRDVLELDDEYEGQTGYIVITSRTSKFVFLPTFQRQELFDVLSHFCNSHMRLMVSELMIEAEDNPHFRQFSDSTTGSLTDDEEDEHDHSAAIKESPEFSINSMADLAKFKQNRRYHSVFRLPQTETILEEIETTLETKSVTDAQTGTLYISQNFICYTSGSLAPPPPPTTSPSRESAATGITGTGNAASTLLSEVPLTTPSLTLVIPLLEILEAKREASPSNTIHKPGHQSTASSSTPLSSTTQSQSVLNSLASNSAISSIMALGASVRQQVGVRVTLRSRTSLWFTCSQGGNLELYEMIDKALHSVDVSTALLKTLDVQVPTTPQTTRWSTASSVRNASEGSEDLTLVDETGLTDLAPDDAQDHLELTVPLPYGLQHLFSVAHPSSVGGHYQRGDGGGQVSSVAASREQDTDMEQECAWVDYFAQYGRDMCMIKTAQLRRLVLNGVPESFRPQLWTVLSGASYFRSGDESYRRNLTQLQQRDRIARNTSSEDGSLSRMTMVTLGEIERDVKRSMPDHPAYQSTIGLGALRRVLNSYSFRNPSIGYAQSMNIVTSVLLLYLKEEDAFWVLTTICEQLLPDYYSKSFLVGVQLDQKVFSHLVKTTLPAIALHFQEIDLNLATITIPWFLCLFQSVLPRPESTRVLDCFFYQGPVFLFMLGLAILKSCRLSLLQCKNDEGVVLTIQAFFKKLNHDCPSPSSSSPPPSARAATSPATATTPATGSPSSPIGPTTTGGGGGVIDHPINTKSRFKTKDQVSSEIRRQMGLSSAHAPLHGKLLMDHLLEMAFRDFSFITQDEICRLRDQFRMAVVSSMDHRRRKSTRSTRTSRQERQSFSSDSYRSSSPPLTEEQLRERALYTAF</sequence>
<dbReference type="PANTHER" id="PTHR47219:SF6">
    <property type="entry name" value="RAB GTPASE-ACTIVATING PROTEIN 1"/>
    <property type="match status" value="1"/>
</dbReference>
<comment type="caution">
    <text evidence="3">The sequence shown here is derived from an EMBL/GenBank/DDBJ whole genome shotgun (WGS) entry which is preliminary data.</text>
</comment>
<dbReference type="InterPro" id="IPR035969">
    <property type="entry name" value="Rab-GAP_TBC_sf"/>
</dbReference>
<feature type="compositionally biased region" description="Low complexity" evidence="1">
    <location>
        <begin position="623"/>
        <end position="635"/>
    </location>
</feature>
<dbReference type="EMBL" id="JAHRHY010000002">
    <property type="protein sequence ID" value="KAG9071994.1"/>
    <property type="molecule type" value="Genomic_DNA"/>
</dbReference>
<dbReference type="PANTHER" id="PTHR47219">
    <property type="entry name" value="RAB GTPASE-ACTIVATING PROTEIN 1-LIKE"/>
    <property type="match status" value="1"/>
</dbReference>
<feature type="domain" description="Rab-GAP TBC" evidence="2">
    <location>
        <begin position="839"/>
        <end position="1044"/>
    </location>
</feature>